<evidence type="ECO:0000313" key="4">
    <source>
        <dbReference type="Proteomes" id="UP000031972"/>
    </source>
</evidence>
<feature type="domain" description="DUF3899" evidence="2">
    <location>
        <begin position="33"/>
        <end position="115"/>
    </location>
</feature>
<evidence type="ECO:0000259" key="2">
    <source>
        <dbReference type="Pfam" id="PF13038"/>
    </source>
</evidence>
<protein>
    <recommendedName>
        <fullName evidence="2">DUF3899 domain-containing protein</fullName>
    </recommendedName>
</protein>
<feature type="transmembrane region" description="Helical" evidence="1">
    <location>
        <begin position="98"/>
        <end position="117"/>
    </location>
</feature>
<keyword evidence="1" id="KW-1133">Transmembrane helix</keyword>
<feature type="transmembrane region" description="Helical" evidence="1">
    <location>
        <begin position="36"/>
        <end position="58"/>
    </location>
</feature>
<comment type="caution">
    <text evidence="3">The sequence shown here is derived from an EMBL/GenBank/DDBJ whole genome shotgun (WGS) entry which is preliminary data.</text>
</comment>
<gene>
    <name evidence="3" type="ORF">KR50_15700</name>
</gene>
<evidence type="ECO:0000313" key="3">
    <source>
        <dbReference type="EMBL" id="KIL47403.1"/>
    </source>
</evidence>
<dbReference type="OrthoDB" id="2989943at2"/>
<evidence type="ECO:0000256" key="1">
    <source>
        <dbReference type="SAM" id="Phobius"/>
    </source>
</evidence>
<dbReference type="Proteomes" id="UP000031972">
    <property type="component" value="Unassembled WGS sequence"/>
</dbReference>
<keyword evidence="4" id="KW-1185">Reference proteome</keyword>
<keyword evidence="1" id="KW-0472">Membrane</keyword>
<dbReference type="Pfam" id="PF13038">
    <property type="entry name" value="DUF3899"/>
    <property type="match status" value="1"/>
</dbReference>
<organism evidence="3 4">
    <name type="scientific">Jeotgalibacillus campisalis</name>
    <dbReference type="NCBI Taxonomy" id="220754"/>
    <lineage>
        <taxon>Bacteria</taxon>
        <taxon>Bacillati</taxon>
        <taxon>Bacillota</taxon>
        <taxon>Bacilli</taxon>
        <taxon>Bacillales</taxon>
        <taxon>Caryophanaceae</taxon>
        <taxon>Jeotgalibacillus</taxon>
    </lineage>
</organism>
<dbReference type="InterPro" id="IPR025007">
    <property type="entry name" value="DUF3899"/>
</dbReference>
<name>A0A0C2VTT9_9BACL</name>
<sequence>MKKMFLVSMIIGYGLSLFIILLYYREVSLLSFINATFFVGGAYLFFSLTVYILSTGFFDIVSNSFRRVFSFSKPMNKEEAEEMRSLSEAISIVQVKPILQSGIVIVGSMGIALIIYYL</sequence>
<dbReference type="AlphaFoldDB" id="A0A0C2VTT9"/>
<proteinExistence type="predicted"/>
<keyword evidence="1" id="KW-0812">Transmembrane</keyword>
<dbReference type="EMBL" id="JXRR01000014">
    <property type="protein sequence ID" value="KIL47403.1"/>
    <property type="molecule type" value="Genomic_DNA"/>
</dbReference>
<feature type="transmembrane region" description="Helical" evidence="1">
    <location>
        <begin position="6"/>
        <end position="24"/>
    </location>
</feature>
<reference evidence="3 4" key="1">
    <citation type="submission" date="2015-01" db="EMBL/GenBank/DDBJ databases">
        <title>Jeotgalibacillus campisalis genome sequencing.</title>
        <authorList>
            <person name="Goh K.M."/>
            <person name="Chan K.-G."/>
            <person name="Yaakop A.S."/>
            <person name="Ee R."/>
            <person name="Gan H.M."/>
            <person name="Chan C.S."/>
        </authorList>
    </citation>
    <scope>NUCLEOTIDE SEQUENCE [LARGE SCALE GENOMIC DNA]</scope>
    <source>
        <strain evidence="3 4">SF-57</strain>
    </source>
</reference>
<accession>A0A0C2VTT9</accession>